<evidence type="ECO:0000313" key="3">
    <source>
        <dbReference type="Proteomes" id="UP001298681"/>
    </source>
</evidence>
<accession>A0ABS9MFF4</accession>
<feature type="transmembrane region" description="Helical" evidence="1">
    <location>
        <begin position="21"/>
        <end position="39"/>
    </location>
</feature>
<dbReference type="Proteomes" id="UP001298681">
    <property type="component" value="Unassembled WGS sequence"/>
</dbReference>
<reference evidence="2 3" key="1">
    <citation type="submission" date="2022-01" db="EMBL/GenBank/DDBJ databases">
        <title>Collection of gut derived symbiotic bacterial strains cultured from healthy donors.</title>
        <authorList>
            <person name="Lin H."/>
            <person name="Kohout C."/>
            <person name="Waligurski E."/>
            <person name="Pamer E.G."/>
        </authorList>
    </citation>
    <scope>NUCLEOTIDE SEQUENCE [LARGE SCALE GENOMIC DNA]</scope>
    <source>
        <strain evidence="2 3">DFI.7.58</strain>
    </source>
</reference>
<organism evidence="2 3">
    <name type="scientific">Anaeromassilibacillus senegalensis</name>
    <dbReference type="NCBI Taxonomy" id="1673717"/>
    <lineage>
        <taxon>Bacteria</taxon>
        <taxon>Bacillati</taxon>
        <taxon>Bacillota</taxon>
        <taxon>Clostridia</taxon>
        <taxon>Eubacteriales</taxon>
        <taxon>Acutalibacteraceae</taxon>
        <taxon>Anaeromassilibacillus</taxon>
    </lineage>
</organism>
<evidence type="ECO:0000313" key="2">
    <source>
        <dbReference type="EMBL" id="MCG4609536.1"/>
    </source>
</evidence>
<proteinExistence type="predicted"/>
<evidence type="ECO:0008006" key="4">
    <source>
        <dbReference type="Google" id="ProtNLM"/>
    </source>
</evidence>
<protein>
    <recommendedName>
        <fullName evidence="4">Permease of phosphate ABC transporter</fullName>
    </recommendedName>
</protein>
<keyword evidence="3" id="KW-1185">Reference proteome</keyword>
<gene>
    <name evidence="2" type="ORF">L0P57_01075</name>
</gene>
<sequence length="75" mass="8514">MHKWLSYANEYVRQSDWKDLALIKLCLCSAGVLIGMSLAKRVKKLAAFGAMAVFIATYLPLMWKLLKIVTGDRRP</sequence>
<evidence type="ECO:0000256" key="1">
    <source>
        <dbReference type="SAM" id="Phobius"/>
    </source>
</evidence>
<comment type="caution">
    <text evidence="2">The sequence shown here is derived from an EMBL/GenBank/DDBJ whole genome shotgun (WGS) entry which is preliminary data.</text>
</comment>
<dbReference type="EMBL" id="JAKNHQ010000001">
    <property type="protein sequence ID" value="MCG4609536.1"/>
    <property type="molecule type" value="Genomic_DNA"/>
</dbReference>
<keyword evidence="1" id="KW-0472">Membrane</keyword>
<feature type="transmembrane region" description="Helical" evidence="1">
    <location>
        <begin position="45"/>
        <end position="66"/>
    </location>
</feature>
<dbReference type="RefSeq" id="WP_191363090.1">
    <property type="nucleotide sequence ID" value="NZ_JAKNHQ010000001.1"/>
</dbReference>
<name>A0ABS9MFF4_9FIRM</name>
<keyword evidence="1" id="KW-1133">Transmembrane helix</keyword>
<keyword evidence="1" id="KW-0812">Transmembrane</keyword>